<keyword evidence="1" id="KW-0862">Zinc</keyword>
<dbReference type="InterPro" id="IPR001841">
    <property type="entry name" value="Znf_RING"/>
</dbReference>
<name>A0A7S7YFW9_9VIRU</name>
<dbReference type="Gene3D" id="3.30.40.10">
    <property type="entry name" value="Zinc/RING finger domain, C3HC4 (zinc finger)"/>
    <property type="match status" value="1"/>
</dbReference>
<dbReference type="GO" id="GO:0008270">
    <property type="term" value="F:zinc ion binding"/>
    <property type="evidence" value="ECO:0007669"/>
    <property type="project" value="UniProtKB-KW"/>
</dbReference>
<dbReference type="InterPro" id="IPR013083">
    <property type="entry name" value="Znf_RING/FYVE/PHD"/>
</dbReference>
<feature type="region of interest" description="Disordered" evidence="2">
    <location>
        <begin position="1"/>
        <end position="40"/>
    </location>
</feature>
<keyword evidence="1" id="KW-0863">Zinc-finger</keyword>
<keyword evidence="1" id="KW-0479">Metal-binding</keyword>
<dbReference type="Proteomes" id="UP001162098">
    <property type="component" value="Segment"/>
</dbReference>
<feature type="region of interest" description="Disordered" evidence="2">
    <location>
        <begin position="122"/>
        <end position="152"/>
    </location>
</feature>
<feature type="domain" description="RING-type" evidence="3">
    <location>
        <begin position="46"/>
        <end position="90"/>
    </location>
</feature>
<evidence type="ECO:0000259" key="3">
    <source>
        <dbReference type="PROSITE" id="PS50089"/>
    </source>
</evidence>
<sequence>MSFRRGEEEVTDEGVSEINWDIEDEEEEEDEVAQQEPEAVGEPACCMDPCESMPGSAMITLPCGHTIHNSCLYIKLIRATGKVEACPSCNDNQLATLCSIVASAKNACTVRRPDGSTYVTAATAPAKPGTDLHHLSRRAAQEKQRSLQPSAGYGASTAPLANSMPSHLKGGYGNKLSGVSASYARGIQNQSAYHAEQQHGSRTLDQVHAQQMGEFGANRARGLTAFAKRAQGTRLNGSMARGW</sequence>
<feature type="compositionally biased region" description="Acidic residues" evidence="2">
    <location>
        <begin position="9"/>
        <end position="33"/>
    </location>
</feature>
<evidence type="ECO:0000313" key="4">
    <source>
        <dbReference type="EMBL" id="QPB44410.1"/>
    </source>
</evidence>
<dbReference type="PROSITE" id="PS50089">
    <property type="entry name" value="ZF_RING_2"/>
    <property type="match status" value="1"/>
</dbReference>
<reference evidence="4 5" key="1">
    <citation type="submission" date="2020-09" db="EMBL/GenBank/DDBJ databases">
        <authorList>
            <person name="Zhang R."/>
            <person name="Garcia K."/>
            <person name="Ogata H."/>
        </authorList>
    </citation>
    <scope>NUCLEOTIDE SEQUENCE [LARGE SCALE GENOMIC DNA]</scope>
    <source>
        <strain evidence="5">stheno</strain>
    </source>
</reference>
<proteinExistence type="predicted"/>
<feature type="compositionally biased region" description="Basic and acidic residues" evidence="2">
    <location>
        <begin position="130"/>
        <end position="145"/>
    </location>
</feature>
<dbReference type="SUPFAM" id="SSF57850">
    <property type="entry name" value="RING/U-box"/>
    <property type="match status" value="1"/>
</dbReference>
<accession>A0A7S7YFW9</accession>
<evidence type="ECO:0000256" key="2">
    <source>
        <dbReference type="SAM" id="MobiDB-lite"/>
    </source>
</evidence>
<protein>
    <submittedName>
        <fullName evidence="4">RING finger protein</fullName>
    </submittedName>
</protein>
<keyword evidence="5" id="KW-1185">Reference proteome</keyword>
<evidence type="ECO:0000256" key="1">
    <source>
        <dbReference type="PROSITE-ProRule" id="PRU00175"/>
    </source>
</evidence>
<dbReference type="KEGG" id="vg:80543606"/>
<dbReference type="EMBL" id="MW018138">
    <property type="protein sequence ID" value="QPB44410.1"/>
    <property type="molecule type" value="Genomic_DNA"/>
</dbReference>
<organism evidence="4 5">
    <name type="scientific">Medusavirus stheno T3</name>
    <dbReference type="NCBI Taxonomy" id="3069717"/>
    <lineage>
        <taxon>Viruses</taxon>
        <taxon>Varidnaviria</taxon>
        <taxon>Bamfordvirae</taxon>
        <taxon>Nucleocytoviricota</taxon>
        <taxon>Megaviricetes</taxon>
        <taxon>Mamonoviridae</taxon>
        <taxon>Medusavirus</taxon>
        <taxon>Medusavirus sthenus</taxon>
    </lineage>
</organism>
<evidence type="ECO:0000313" key="5">
    <source>
        <dbReference type="Proteomes" id="UP001162098"/>
    </source>
</evidence>